<name>A0A2U2J3P8_9SPHN</name>
<dbReference type="Proteomes" id="UP000245916">
    <property type="component" value="Unassembled WGS sequence"/>
</dbReference>
<evidence type="ECO:0000256" key="1">
    <source>
        <dbReference type="SAM" id="Phobius"/>
    </source>
</evidence>
<keyword evidence="1" id="KW-1133">Transmembrane helix</keyword>
<evidence type="ECO:0000313" key="2">
    <source>
        <dbReference type="EMBL" id="PWG02963.1"/>
    </source>
</evidence>
<evidence type="ECO:0000313" key="3">
    <source>
        <dbReference type="Proteomes" id="UP000245916"/>
    </source>
</evidence>
<proteinExistence type="predicted"/>
<feature type="transmembrane region" description="Helical" evidence="1">
    <location>
        <begin position="58"/>
        <end position="81"/>
    </location>
</feature>
<dbReference type="OrthoDB" id="9795736at2"/>
<dbReference type="InterPro" id="IPR010406">
    <property type="entry name" value="DUF1003"/>
</dbReference>
<keyword evidence="3" id="KW-1185">Reference proteome</keyword>
<dbReference type="AlphaFoldDB" id="A0A2U2J3P8"/>
<gene>
    <name evidence="2" type="ORF">DF286_08845</name>
</gene>
<keyword evidence="1" id="KW-0472">Membrane</keyword>
<accession>A0A2U2J3P8</accession>
<evidence type="ECO:0008006" key="4">
    <source>
        <dbReference type="Google" id="ProtNLM"/>
    </source>
</evidence>
<sequence>MSDDKGVTVEPPESRYLAAPLGRNIEALRRRRERKEEEATWRDRLAGKITSFTGSMTFVFLHLGLFGFWILANLGWVPLITPWDPTFVVLAMIASVEAIFLSTFVLITQNRMAKAADERDDLDLQTNLLAEHEVTRLIEMVSAITDHLGIGDAKPDDVEDLKRDVAPERVMDAIEATKKE</sequence>
<protein>
    <recommendedName>
        <fullName evidence="4">DUF1003 domain-containing protein</fullName>
    </recommendedName>
</protein>
<dbReference type="EMBL" id="QFFF01000001">
    <property type="protein sequence ID" value="PWG02963.1"/>
    <property type="molecule type" value="Genomic_DNA"/>
</dbReference>
<dbReference type="Pfam" id="PF06210">
    <property type="entry name" value="DUF1003"/>
    <property type="match status" value="1"/>
</dbReference>
<dbReference type="RefSeq" id="WP_109271101.1">
    <property type="nucleotide sequence ID" value="NZ_QFFF01000001.1"/>
</dbReference>
<feature type="transmembrane region" description="Helical" evidence="1">
    <location>
        <begin position="87"/>
        <end position="107"/>
    </location>
</feature>
<organism evidence="2 3">
    <name type="scientific">Allosphingosinicella humi</name>
    <dbReference type="NCBI Taxonomy" id="2068657"/>
    <lineage>
        <taxon>Bacteria</taxon>
        <taxon>Pseudomonadati</taxon>
        <taxon>Pseudomonadota</taxon>
        <taxon>Alphaproteobacteria</taxon>
        <taxon>Sphingomonadales</taxon>
        <taxon>Sphingomonadaceae</taxon>
        <taxon>Allosphingosinicella</taxon>
    </lineage>
</organism>
<keyword evidence="1" id="KW-0812">Transmembrane</keyword>
<comment type="caution">
    <text evidence="2">The sequence shown here is derived from an EMBL/GenBank/DDBJ whole genome shotgun (WGS) entry which is preliminary data.</text>
</comment>
<reference evidence="2 3" key="1">
    <citation type="submission" date="2018-05" db="EMBL/GenBank/DDBJ databases">
        <title>Genome of Sphingosinicella humi QZX222.</title>
        <authorList>
            <person name="Qiao Z."/>
            <person name="Wang G."/>
        </authorList>
    </citation>
    <scope>NUCLEOTIDE SEQUENCE [LARGE SCALE GENOMIC DNA]</scope>
    <source>
        <strain evidence="2 3">QZX222</strain>
    </source>
</reference>